<evidence type="ECO:0000313" key="8">
    <source>
        <dbReference type="EMBL" id="SEF38963.1"/>
    </source>
</evidence>
<accession>A0A1H5RKU1</accession>
<keyword evidence="5" id="KW-0902">Two-component regulatory system</keyword>
<evidence type="ECO:0000259" key="7">
    <source>
        <dbReference type="PROSITE" id="PS50109"/>
    </source>
</evidence>
<feature type="domain" description="Histidine kinase" evidence="7">
    <location>
        <begin position="87"/>
        <end position="306"/>
    </location>
</feature>
<dbReference type="PRINTS" id="PR00344">
    <property type="entry name" value="BCTRLSENSOR"/>
</dbReference>
<evidence type="ECO:0000256" key="1">
    <source>
        <dbReference type="ARBA" id="ARBA00000085"/>
    </source>
</evidence>
<dbReference type="GO" id="GO:0004673">
    <property type="term" value="F:protein histidine kinase activity"/>
    <property type="evidence" value="ECO:0007669"/>
    <property type="project" value="UniProtKB-EC"/>
</dbReference>
<keyword evidence="3" id="KW-0808">Transferase</keyword>
<dbReference type="PROSITE" id="PS50109">
    <property type="entry name" value="HIS_KIN"/>
    <property type="match status" value="1"/>
</dbReference>
<dbReference type="EC" id="2.7.13.3" evidence="2"/>
<dbReference type="Pfam" id="PF02518">
    <property type="entry name" value="HATPase_c"/>
    <property type="match status" value="1"/>
</dbReference>
<dbReference type="InterPro" id="IPR004358">
    <property type="entry name" value="Sig_transdc_His_kin-like_C"/>
</dbReference>
<name>A0A1H5RKU1_XYLRU</name>
<feature type="coiled-coil region" evidence="6">
    <location>
        <begin position="23"/>
        <end position="126"/>
    </location>
</feature>
<dbReference type="Proteomes" id="UP000236735">
    <property type="component" value="Unassembled WGS sequence"/>
</dbReference>
<dbReference type="InterPro" id="IPR005467">
    <property type="entry name" value="His_kinase_dom"/>
</dbReference>
<dbReference type="InterPro" id="IPR003594">
    <property type="entry name" value="HATPase_dom"/>
</dbReference>
<keyword evidence="4 8" id="KW-0418">Kinase</keyword>
<evidence type="ECO:0000256" key="4">
    <source>
        <dbReference type="ARBA" id="ARBA00022777"/>
    </source>
</evidence>
<comment type="catalytic activity">
    <reaction evidence="1">
        <text>ATP + protein L-histidine = ADP + protein N-phospho-L-histidine.</text>
        <dbReference type="EC" id="2.7.13.3"/>
    </reaction>
</comment>
<gene>
    <name evidence="8" type="ORF">SAMN05216354_0156</name>
</gene>
<dbReference type="InterPro" id="IPR036890">
    <property type="entry name" value="HATPase_C_sf"/>
</dbReference>
<dbReference type="Gene3D" id="1.20.1170.10">
    <property type="match status" value="1"/>
</dbReference>
<dbReference type="SMART" id="SM00387">
    <property type="entry name" value="HATPase_c"/>
    <property type="match status" value="1"/>
</dbReference>
<dbReference type="RefSeq" id="WP_103914872.1">
    <property type="nucleotide sequence ID" value="NZ_FNUV01000001.1"/>
</dbReference>
<organism evidence="8 9">
    <name type="scientific">Xylanibacter ruminicola</name>
    <name type="common">Prevotella ruminicola</name>
    <dbReference type="NCBI Taxonomy" id="839"/>
    <lineage>
        <taxon>Bacteria</taxon>
        <taxon>Pseudomonadati</taxon>
        <taxon>Bacteroidota</taxon>
        <taxon>Bacteroidia</taxon>
        <taxon>Bacteroidales</taxon>
        <taxon>Prevotellaceae</taxon>
        <taxon>Xylanibacter</taxon>
    </lineage>
</organism>
<evidence type="ECO:0000313" key="9">
    <source>
        <dbReference type="Proteomes" id="UP000236735"/>
    </source>
</evidence>
<evidence type="ECO:0000256" key="3">
    <source>
        <dbReference type="ARBA" id="ARBA00022679"/>
    </source>
</evidence>
<dbReference type="PANTHER" id="PTHR43711">
    <property type="entry name" value="TWO-COMPONENT HISTIDINE KINASE"/>
    <property type="match status" value="1"/>
</dbReference>
<proteinExistence type="predicted"/>
<sequence>MTIVLIILVLLIAALGTALYFQMKSAKDSAEEGQQLLKDYQKRVDELEHLLKDYRDLQQNFNNVGEGYEQALLAFDKMEEERQTMTNVKEKLEKQVNDLMASKSILEQSIIKKKELIQQAAEAIKQKIDFATPNAAKIAQLANTILNLNDVETETTIQAEDNCQATDITDQAIRETGIDKIDYLRFINQAAEEAQATMLFTNQPMAVRVLVNLLDNAMKFTTSGSVTLLTNINGSNVEFVVEDTGTGITAEDAEKVFEPFTKLNSFFDGAGCGLTVARSIARRLNGDVKLDTEHAGGARFIFTLPI</sequence>
<dbReference type="EMBL" id="FNUV01000001">
    <property type="protein sequence ID" value="SEF38963.1"/>
    <property type="molecule type" value="Genomic_DNA"/>
</dbReference>
<evidence type="ECO:0000256" key="5">
    <source>
        <dbReference type="ARBA" id="ARBA00023012"/>
    </source>
</evidence>
<evidence type="ECO:0000256" key="2">
    <source>
        <dbReference type="ARBA" id="ARBA00012438"/>
    </source>
</evidence>
<dbReference type="PANTHER" id="PTHR43711:SF1">
    <property type="entry name" value="HISTIDINE KINASE 1"/>
    <property type="match status" value="1"/>
</dbReference>
<evidence type="ECO:0000256" key="6">
    <source>
        <dbReference type="SAM" id="Coils"/>
    </source>
</evidence>
<protein>
    <recommendedName>
        <fullName evidence="2">histidine kinase</fullName>
        <ecNumber evidence="2">2.7.13.3</ecNumber>
    </recommendedName>
</protein>
<dbReference type="GO" id="GO:0000160">
    <property type="term" value="P:phosphorelay signal transduction system"/>
    <property type="evidence" value="ECO:0007669"/>
    <property type="project" value="UniProtKB-KW"/>
</dbReference>
<dbReference type="Gene3D" id="3.30.565.10">
    <property type="entry name" value="Histidine kinase-like ATPase, C-terminal domain"/>
    <property type="match status" value="1"/>
</dbReference>
<dbReference type="InterPro" id="IPR050736">
    <property type="entry name" value="Sensor_HK_Regulatory"/>
</dbReference>
<reference evidence="8 9" key="1">
    <citation type="submission" date="2016-10" db="EMBL/GenBank/DDBJ databases">
        <authorList>
            <person name="de Groot N.N."/>
        </authorList>
    </citation>
    <scope>NUCLEOTIDE SEQUENCE [LARGE SCALE GENOMIC DNA]</scope>
    <source>
        <strain evidence="8 9">AR32</strain>
    </source>
</reference>
<dbReference type="SUPFAM" id="SSF55874">
    <property type="entry name" value="ATPase domain of HSP90 chaperone/DNA topoisomerase II/histidine kinase"/>
    <property type="match status" value="1"/>
</dbReference>
<keyword evidence="6" id="KW-0175">Coiled coil</keyword>
<dbReference type="AlphaFoldDB" id="A0A1H5RKU1"/>